<dbReference type="EMBL" id="CAJJDN010000080">
    <property type="protein sequence ID" value="CAD8103645.1"/>
    <property type="molecule type" value="Genomic_DNA"/>
</dbReference>
<name>A0A8S1PKA5_9CILI</name>
<evidence type="ECO:0008006" key="3">
    <source>
        <dbReference type="Google" id="ProtNLM"/>
    </source>
</evidence>
<sequence length="356" mass="43021">MEMVENTPNDKFINRPFLGKICNKFQQYSLKEYEDVSNIEILHKIIQEQYAKRKFEQKQKLSQSLNIFSDWNDKLIIFLIVLIKAFTQEKTLESLNNQNEFQDSIKISPIQVLKKQLNQIKKKEFQNDDHILCFEIYKIMLFPHLIFKQFQRYDIESQSVYFQLQKNLQIEIRSNEQEQINSLNINSIMKWIPSSFFKINILPFLGILEIFKLRAVCRQFKIIVEQYWYIPFKREMIEQELTRELAFSIEYIKNFQIAAQALQNKLRFCIENIMDIIDWQILEEQIQSDQIQLFVNRPLIMMLRLLDKQQEMSFPYQIDGQFCIRELSKNIKQQILDYLNLELLLILTLQSILKQV</sequence>
<evidence type="ECO:0000313" key="1">
    <source>
        <dbReference type="EMBL" id="CAD8103645.1"/>
    </source>
</evidence>
<keyword evidence="2" id="KW-1185">Reference proteome</keyword>
<protein>
    <recommendedName>
        <fullName evidence="3">F-box domain-containing protein</fullName>
    </recommendedName>
</protein>
<evidence type="ECO:0000313" key="2">
    <source>
        <dbReference type="Proteomes" id="UP000692954"/>
    </source>
</evidence>
<accession>A0A8S1PKA5</accession>
<dbReference type="AlphaFoldDB" id="A0A8S1PKA5"/>
<dbReference type="Proteomes" id="UP000692954">
    <property type="component" value="Unassembled WGS sequence"/>
</dbReference>
<reference evidence="1" key="1">
    <citation type="submission" date="2021-01" db="EMBL/GenBank/DDBJ databases">
        <authorList>
            <consortium name="Genoscope - CEA"/>
            <person name="William W."/>
        </authorList>
    </citation>
    <scope>NUCLEOTIDE SEQUENCE</scope>
</reference>
<organism evidence="1 2">
    <name type="scientific">Paramecium sonneborni</name>
    <dbReference type="NCBI Taxonomy" id="65129"/>
    <lineage>
        <taxon>Eukaryota</taxon>
        <taxon>Sar</taxon>
        <taxon>Alveolata</taxon>
        <taxon>Ciliophora</taxon>
        <taxon>Intramacronucleata</taxon>
        <taxon>Oligohymenophorea</taxon>
        <taxon>Peniculida</taxon>
        <taxon>Parameciidae</taxon>
        <taxon>Paramecium</taxon>
    </lineage>
</organism>
<comment type="caution">
    <text evidence="1">The sequence shown here is derived from an EMBL/GenBank/DDBJ whole genome shotgun (WGS) entry which is preliminary data.</text>
</comment>
<proteinExistence type="predicted"/>
<gene>
    <name evidence="1" type="ORF">PSON_ATCC_30995.1.T0800198</name>
</gene>